<name>A0AAD8ZB91_9TELE</name>
<comment type="subcellular location">
    <subcellularLocation>
        <location evidence="1">Cytoplasm</location>
    </subcellularLocation>
</comment>
<dbReference type="EMBL" id="JAROKS010000015">
    <property type="protein sequence ID" value="KAK1795801.1"/>
    <property type="molecule type" value="Genomic_DNA"/>
</dbReference>
<protein>
    <submittedName>
        <fullName evidence="5">Uncharacterized protein</fullName>
    </submittedName>
</protein>
<comment type="caution">
    <text evidence="5">The sequence shown here is derived from an EMBL/GenBank/DDBJ whole genome shotgun (WGS) entry which is preliminary data.</text>
</comment>
<keyword evidence="3 4" id="KW-0175">Coiled coil</keyword>
<dbReference type="PANTHER" id="PTHR18875:SF8">
    <property type="entry name" value="COILED-COIL DOMAIN-CONTAINING PROTEIN 18"/>
    <property type="match status" value="1"/>
</dbReference>
<dbReference type="Proteomes" id="UP001239994">
    <property type="component" value="Unassembled WGS sequence"/>
</dbReference>
<dbReference type="AlphaFoldDB" id="A0AAD8ZB91"/>
<keyword evidence="2" id="KW-0963">Cytoplasm</keyword>
<organism evidence="5 6">
    <name type="scientific">Electrophorus voltai</name>
    <dbReference type="NCBI Taxonomy" id="2609070"/>
    <lineage>
        <taxon>Eukaryota</taxon>
        <taxon>Metazoa</taxon>
        <taxon>Chordata</taxon>
        <taxon>Craniata</taxon>
        <taxon>Vertebrata</taxon>
        <taxon>Euteleostomi</taxon>
        <taxon>Actinopterygii</taxon>
        <taxon>Neopterygii</taxon>
        <taxon>Teleostei</taxon>
        <taxon>Ostariophysi</taxon>
        <taxon>Gymnotiformes</taxon>
        <taxon>Gymnotoidei</taxon>
        <taxon>Gymnotidae</taxon>
        <taxon>Electrophorus</taxon>
    </lineage>
</organism>
<evidence type="ECO:0000313" key="5">
    <source>
        <dbReference type="EMBL" id="KAK1795801.1"/>
    </source>
</evidence>
<accession>A0AAD8ZB91</accession>
<sequence length="345" mass="39749">MPYQQLLPVFRVLEQERARLAEVNQALQERLHQAEDQISSVQASLQLKEQSFLQLRTQQEEITSKLSPRGKEQNSSGVQHFRHILDEKKRDDQRLQEQSQRAHTLRCQELDDQIRLVKSLWSALSSCHKELSSCQKQILDAQNAYKHQLESSGREVRQLERQLEDEKALAFSELQKTKQRALETGEKAQRHQREAAGLSSSVMEVQGELDQMRKEVEHKDQTLKDTEDKFQQRALQLNHVEVAVQDYNLEMEQKLACLQGALERSASEVTERSKQVEYLTERLELVQKNPEQSFISSARPHRVCKRNGLSAAAATAARQARTHQGCKHTHGMPVPQLHVLQFSVV</sequence>
<proteinExistence type="predicted"/>
<dbReference type="GO" id="GO:0005737">
    <property type="term" value="C:cytoplasm"/>
    <property type="evidence" value="ECO:0007669"/>
    <property type="project" value="UniProtKB-SubCell"/>
</dbReference>
<gene>
    <name evidence="5" type="ORF">P4O66_009825</name>
</gene>
<keyword evidence="6" id="KW-1185">Reference proteome</keyword>
<evidence type="ECO:0000313" key="6">
    <source>
        <dbReference type="Proteomes" id="UP001239994"/>
    </source>
</evidence>
<dbReference type="PANTHER" id="PTHR18875">
    <property type="entry name" value="SARCOMA ANTIGEN NY-SAR-24/CYTOSKELETAL PROTEIN SOJO"/>
    <property type="match status" value="1"/>
</dbReference>
<evidence type="ECO:0000256" key="1">
    <source>
        <dbReference type="ARBA" id="ARBA00004496"/>
    </source>
</evidence>
<evidence type="ECO:0000256" key="3">
    <source>
        <dbReference type="ARBA" id="ARBA00023054"/>
    </source>
</evidence>
<evidence type="ECO:0000256" key="2">
    <source>
        <dbReference type="ARBA" id="ARBA00022490"/>
    </source>
</evidence>
<reference evidence="5" key="1">
    <citation type="submission" date="2023-03" db="EMBL/GenBank/DDBJ databases">
        <title>Electrophorus voltai genome.</title>
        <authorList>
            <person name="Bian C."/>
        </authorList>
    </citation>
    <scope>NUCLEOTIDE SEQUENCE</scope>
    <source>
        <strain evidence="5">CB-2022</strain>
        <tissue evidence="5">Muscle</tissue>
    </source>
</reference>
<feature type="coiled-coil region" evidence="4">
    <location>
        <begin position="142"/>
        <end position="229"/>
    </location>
</feature>
<evidence type="ECO:0000256" key="4">
    <source>
        <dbReference type="SAM" id="Coils"/>
    </source>
</evidence>
<feature type="coiled-coil region" evidence="4">
    <location>
        <begin position="10"/>
        <end position="51"/>
    </location>
</feature>